<reference evidence="11 12" key="1">
    <citation type="journal article" date="2018" name="Sci. Rep.">
        <title>Genomic signatures of local adaptation to the degree of environmental predictability in rotifers.</title>
        <authorList>
            <person name="Franch-Gras L."/>
            <person name="Hahn C."/>
            <person name="Garcia-Roger E.M."/>
            <person name="Carmona M.J."/>
            <person name="Serra M."/>
            <person name="Gomez A."/>
        </authorList>
    </citation>
    <scope>NUCLEOTIDE SEQUENCE [LARGE SCALE GENOMIC DNA]</scope>
    <source>
        <strain evidence="11">HYR1</strain>
    </source>
</reference>
<evidence type="ECO:0000256" key="3">
    <source>
        <dbReference type="ARBA" id="ARBA00022741"/>
    </source>
</evidence>
<comment type="subcellular location">
    <subcellularLocation>
        <location evidence="1">Cytoplasm</location>
        <location evidence="1">Cytoskeleton</location>
    </subcellularLocation>
</comment>
<dbReference type="GO" id="GO:0007018">
    <property type="term" value="P:microtubule-based movement"/>
    <property type="evidence" value="ECO:0007669"/>
    <property type="project" value="InterPro"/>
</dbReference>
<dbReference type="PROSITE" id="PS50067">
    <property type="entry name" value="KINESIN_MOTOR_2"/>
    <property type="match status" value="1"/>
</dbReference>
<keyword evidence="3 8" id="KW-0547">Nucleotide-binding</keyword>
<dbReference type="GO" id="GO:0007052">
    <property type="term" value="P:mitotic spindle organization"/>
    <property type="evidence" value="ECO:0007669"/>
    <property type="project" value="TreeGrafter"/>
</dbReference>
<keyword evidence="2" id="KW-0963">Cytoplasm</keyword>
<evidence type="ECO:0000256" key="8">
    <source>
        <dbReference type="RuleBase" id="RU000394"/>
    </source>
</evidence>
<gene>
    <name evidence="11" type="ORF">BpHYR1_036938</name>
</gene>
<dbReference type="GO" id="GO:0008017">
    <property type="term" value="F:microtubule binding"/>
    <property type="evidence" value="ECO:0007669"/>
    <property type="project" value="InterPro"/>
</dbReference>
<sequence length="381" mass="43507">HAIFTITLEQANCSSQSGPNSDNGRLIKSKFHLVDLAGSERQSKTKAEGIRLKEGININLGLLALGNVISVLGEENPGNKAKHVPYRESKLTRLLQDSLGGNSHTVMIACVSPADSNMEESLNTLRYADRARKIKNKPIVNIDPQMAELNSLRQQVQELKAHIYHLTGGTGVHPTPQKAQENSAELDNIKEENERLRIENKSLLVELQRITISNRTTYERYMQLETERDDQKQKFEEIKQAFQKLMRESEENAANLTQQSNLDQTVSQNKTLFDELQSKMQEFEQIKKQSSEIETEPEVSDLNEPMEKDYALRQAKMQCQLTEYDTELAKKEVLFQKMVENTVSMRYEAQLDEFKHKIEALQKEKEDLIANKSSDCKKPAE</sequence>
<evidence type="ECO:0000256" key="4">
    <source>
        <dbReference type="ARBA" id="ARBA00022840"/>
    </source>
</evidence>
<comment type="caution">
    <text evidence="7">Lacks conserved residue(s) required for the propagation of feature annotation.</text>
</comment>
<dbReference type="GO" id="GO:0051231">
    <property type="term" value="P:spindle elongation"/>
    <property type="evidence" value="ECO:0007669"/>
    <property type="project" value="TreeGrafter"/>
</dbReference>
<evidence type="ECO:0000256" key="6">
    <source>
        <dbReference type="ARBA" id="ARBA00023212"/>
    </source>
</evidence>
<dbReference type="STRING" id="10195.A0A3M7PSI2"/>
<dbReference type="Gene3D" id="3.40.850.10">
    <property type="entry name" value="Kinesin motor domain"/>
    <property type="match status" value="1"/>
</dbReference>
<dbReference type="PANTHER" id="PTHR47969:SF15">
    <property type="entry name" value="CHROMOSOME-ASSOCIATED KINESIN KIF4A-RELATED"/>
    <property type="match status" value="1"/>
</dbReference>
<dbReference type="GO" id="GO:0003777">
    <property type="term" value="F:microtubule motor activity"/>
    <property type="evidence" value="ECO:0007669"/>
    <property type="project" value="InterPro"/>
</dbReference>
<dbReference type="Pfam" id="PF00225">
    <property type="entry name" value="Kinesin"/>
    <property type="match status" value="1"/>
</dbReference>
<dbReference type="GO" id="GO:0005874">
    <property type="term" value="C:microtubule"/>
    <property type="evidence" value="ECO:0007669"/>
    <property type="project" value="UniProtKB-KW"/>
</dbReference>
<keyword evidence="4 8" id="KW-0067">ATP-binding</keyword>
<feature type="non-terminal residue" evidence="11">
    <location>
        <position position="381"/>
    </location>
</feature>
<dbReference type="PRINTS" id="PR00380">
    <property type="entry name" value="KINESINHEAVY"/>
</dbReference>
<evidence type="ECO:0000256" key="7">
    <source>
        <dbReference type="PROSITE-ProRule" id="PRU00283"/>
    </source>
</evidence>
<evidence type="ECO:0000259" key="10">
    <source>
        <dbReference type="PROSITE" id="PS50067"/>
    </source>
</evidence>
<dbReference type="PANTHER" id="PTHR47969">
    <property type="entry name" value="CHROMOSOME-ASSOCIATED KINESIN KIF4A-RELATED"/>
    <property type="match status" value="1"/>
</dbReference>
<dbReference type="PROSITE" id="PS00411">
    <property type="entry name" value="KINESIN_MOTOR_1"/>
    <property type="match status" value="1"/>
</dbReference>
<dbReference type="InterPro" id="IPR027640">
    <property type="entry name" value="Kinesin-like_fam"/>
</dbReference>
<dbReference type="Proteomes" id="UP000276133">
    <property type="component" value="Unassembled WGS sequence"/>
</dbReference>
<dbReference type="AlphaFoldDB" id="A0A3M7PSI2"/>
<dbReference type="OrthoDB" id="3176171at2759"/>
<feature type="domain" description="Kinesin motor" evidence="10">
    <location>
        <begin position="1"/>
        <end position="134"/>
    </location>
</feature>
<dbReference type="InterPro" id="IPR019821">
    <property type="entry name" value="Kinesin_motor_CS"/>
</dbReference>
<dbReference type="InterPro" id="IPR001752">
    <property type="entry name" value="Kinesin_motor_dom"/>
</dbReference>
<name>A0A3M7PSI2_BRAPC</name>
<protein>
    <recommendedName>
        <fullName evidence="8">Kinesin-like protein</fullName>
    </recommendedName>
</protein>
<accession>A0A3M7PSI2</accession>
<dbReference type="InterPro" id="IPR027417">
    <property type="entry name" value="P-loop_NTPase"/>
</dbReference>
<feature type="coiled-coil region" evidence="9">
    <location>
        <begin position="179"/>
        <end position="296"/>
    </location>
</feature>
<evidence type="ECO:0000256" key="9">
    <source>
        <dbReference type="SAM" id="Coils"/>
    </source>
</evidence>
<proteinExistence type="inferred from homology"/>
<evidence type="ECO:0000313" key="12">
    <source>
        <dbReference type="Proteomes" id="UP000276133"/>
    </source>
</evidence>
<evidence type="ECO:0000256" key="2">
    <source>
        <dbReference type="ARBA" id="ARBA00022490"/>
    </source>
</evidence>
<dbReference type="GO" id="GO:0005524">
    <property type="term" value="F:ATP binding"/>
    <property type="evidence" value="ECO:0007669"/>
    <property type="project" value="UniProtKB-KW"/>
</dbReference>
<evidence type="ECO:0000256" key="5">
    <source>
        <dbReference type="ARBA" id="ARBA00023054"/>
    </source>
</evidence>
<keyword evidence="12" id="KW-1185">Reference proteome</keyword>
<evidence type="ECO:0000313" key="11">
    <source>
        <dbReference type="EMBL" id="RNA01745.1"/>
    </source>
</evidence>
<dbReference type="SUPFAM" id="SSF52540">
    <property type="entry name" value="P-loop containing nucleoside triphosphate hydrolases"/>
    <property type="match status" value="1"/>
</dbReference>
<dbReference type="InterPro" id="IPR036961">
    <property type="entry name" value="Kinesin_motor_dom_sf"/>
</dbReference>
<dbReference type="GO" id="GO:0005875">
    <property type="term" value="C:microtubule associated complex"/>
    <property type="evidence" value="ECO:0007669"/>
    <property type="project" value="TreeGrafter"/>
</dbReference>
<keyword evidence="8" id="KW-0505">Motor protein</keyword>
<keyword evidence="11" id="KW-0378">Hydrolase</keyword>
<feature type="non-terminal residue" evidence="11">
    <location>
        <position position="1"/>
    </location>
</feature>
<comment type="similarity">
    <text evidence="7 8">Belongs to the TRAFAC class myosin-kinesin ATPase superfamily. Kinesin family.</text>
</comment>
<dbReference type="GO" id="GO:0016787">
    <property type="term" value="F:hydrolase activity"/>
    <property type="evidence" value="ECO:0007669"/>
    <property type="project" value="UniProtKB-KW"/>
</dbReference>
<evidence type="ECO:0000256" key="1">
    <source>
        <dbReference type="ARBA" id="ARBA00004245"/>
    </source>
</evidence>
<dbReference type="SMART" id="SM00129">
    <property type="entry name" value="KISc"/>
    <property type="match status" value="1"/>
</dbReference>
<keyword evidence="8" id="KW-0493">Microtubule</keyword>
<dbReference type="EMBL" id="REGN01009188">
    <property type="protein sequence ID" value="RNA01745.1"/>
    <property type="molecule type" value="Genomic_DNA"/>
</dbReference>
<feature type="coiled-coil region" evidence="9">
    <location>
        <begin position="344"/>
        <end position="371"/>
    </location>
</feature>
<organism evidence="11 12">
    <name type="scientific">Brachionus plicatilis</name>
    <name type="common">Marine rotifer</name>
    <name type="synonym">Brachionus muelleri</name>
    <dbReference type="NCBI Taxonomy" id="10195"/>
    <lineage>
        <taxon>Eukaryota</taxon>
        <taxon>Metazoa</taxon>
        <taxon>Spiralia</taxon>
        <taxon>Gnathifera</taxon>
        <taxon>Rotifera</taxon>
        <taxon>Eurotatoria</taxon>
        <taxon>Monogononta</taxon>
        <taxon>Pseudotrocha</taxon>
        <taxon>Ploima</taxon>
        <taxon>Brachionidae</taxon>
        <taxon>Brachionus</taxon>
    </lineage>
</organism>
<keyword evidence="5 9" id="KW-0175">Coiled coil</keyword>
<keyword evidence="6" id="KW-0206">Cytoskeleton</keyword>
<comment type="caution">
    <text evidence="11">The sequence shown here is derived from an EMBL/GenBank/DDBJ whole genome shotgun (WGS) entry which is preliminary data.</text>
</comment>